<dbReference type="OrthoDB" id="10262962at2759"/>
<reference evidence="3" key="1">
    <citation type="submission" date="2020-11" db="EMBL/GenBank/DDBJ databases">
        <authorList>
            <consortium name="DOE Joint Genome Institute"/>
            <person name="Ahrendt S."/>
            <person name="Riley R."/>
            <person name="Andreopoulos W."/>
            <person name="Labutti K."/>
            <person name="Pangilinan J."/>
            <person name="Ruiz-Duenas F.J."/>
            <person name="Barrasa J.M."/>
            <person name="Sanchez-Garcia M."/>
            <person name="Camarero S."/>
            <person name="Miyauchi S."/>
            <person name="Serrano A."/>
            <person name="Linde D."/>
            <person name="Babiker R."/>
            <person name="Drula E."/>
            <person name="Ayuso-Fernandez I."/>
            <person name="Pacheco R."/>
            <person name="Padilla G."/>
            <person name="Ferreira P."/>
            <person name="Barriuso J."/>
            <person name="Kellner H."/>
            <person name="Castanera R."/>
            <person name="Alfaro M."/>
            <person name="Ramirez L."/>
            <person name="Pisabarro A.G."/>
            <person name="Kuo A."/>
            <person name="Tritt A."/>
            <person name="Lipzen A."/>
            <person name="He G."/>
            <person name="Yan M."/>
            <person name="Ng V."/>
            <person name="Cullen D."/>
            <person name="Martin F."/>
            <person name="Rosso M.-N."/>
            <person name="Henrissat B."/>
            <person name="Hibbett D."/>
            <person name="Martinez A.T."/>
            <person name="Grigoriev I.V."/>
        </authorList>
    </citation>
    <scope>NUCLEOTIDE SEQUENCE</scope>
    <source>
        <strain evidence="3">AH 40177</strain>
    </source>
</reference>
<gene>
    <name evidence="3" type="ORF">BDP27DRAFT_1429281</name>
</gene>
<name>A0A9P5PFF8_9AGAR</name>
<comment type="caution">
    <text evidence="3">The sequence shown here is derived from an EMBL/GenBank/DDBJ whole genome shotgun (WGS) entry which is preliminary data.</text>
</comment>
<evidence type="ECO:0000313" key="3">
    <source>
        <dbReference type="EMBL" id="KAF9061120.1"/>
    </source>
</evidence>
<dbReference type="InterPro" id="IPR029033">
    <property type="entry name" value="His_PPase_superfam"/>
</dbReference>
<keyword evidence="2" id="KW-0732">Signal</keyword>
<proteinExistence type="inferred from homology"/>
<dbReference type="InterPro" id="IPR050645">
    <property type="entry name" value="Histidine_acid_phosphatase"/>
</dbReference>
<dbReference type="SUPFAM" id="SSF53254">
    <property type="entry name" value="Phosphoglycerate mutase-like"/>
    <property type="match status" value="1"/>
</dbReference>
<accession>A0A9P5PFF8</accession>
<feature type="chain" id="PRO_5040173252" evidence="2">
    <location>
        <begin position="22"/>
        <end position="478"/>
    </location>
</feature>
<evidence type="ECO:0000256" key="1">
    <source>
        <dbReference type="ARBA" id="ARBA00005375"/>
    </source>
</evidence>
<sequence>MISRLNVLQFLALLPATTVISQNVVHFAPASTNLNNLSFVLNGTGAPGIFNSSVTPNDEYGIYNWCNMPHVRVREYITPSESEFTLKYIEVIQRHQKRTPYNTNTFFKENIEWDCPGDGPVYYGIGPVGVAQNPTVVQWNAYTDQSNPFTDSVGPGFVGSNCAFPQITTAGIIDSHTHGSDLRAVYASRLGLSTTLDPSTFQIRVTNNQITSQVSGGLLHGLFPDTDNADALIQSETYDSLEPAYSCPNANQLFTQYTTDSSNWTLHLMDAQPLYDKLDAVSGIPLNDTAGWHTSFDHYYDNMSAKQCHSKTLPCSVNDSSICVTQEEANTVYRLGNYEYSYYYRDAPESTLYSSLHYGAWVLELVGHLQEQLQGTSKVKYFHNVAHDGSMAPLLGILQISEMVWPGMGSELVFELYQQKSTSAFFLRVLWGGQPIHTSLPLGANNSGVLDMIPVGDFFDYVNATIGTGSELFNNCNN</sequence>
<comment type="similarity">
    <text evidence="1">Belongs to the histidine acid phosphatase family.</text>
</comment>
<dbReference type="GO" id="GO:0016791">
    <property type="term" value="F:phosphatase activity"/>
    <property type="evidence" value="ECO:0007669"/>
    <property type="project" value="TreeGrafter"/>
</dbReference>
<feature type="signal peptide" evidence="2">
    <location>
        <begin position="1"/>
        <end position="21"/>
    </location>
</feature>
<dbReference type="PANTHER" id="PTHR11567">
    <property type="entry name" value="ACID PHOSPHATASE-RELATED"/>
    <property type="match status" value="1"/>
</dbReference>
<dbReference type="Pfam" id="PF00328">
    <property type="entry name" value="His_Phos_2"/>
    <property type="match status" value="1"/>
</dbReference>
<dbReference type="InterPro" id="IPR000560">
    <property type="entry name" value="His_Pase_clade-2"/>
</dbReference>
<dbReference type="Gene3D" id="3.40.50.1240">
    <property type="entry name" value="Phosphoglycerate mutase-like"/>
    <property type="match status" value="1"/>
</dbReference>
<dbReference type="PANTHER" id="PTHR11567:SF195">
    <property type="entry name" value="ACID PHOSPHATASE, PUTATIVE (AFU_ORTHOLOGUE AFUA_3G14570)-RELATED"/>
    <property type="match status" value="1"/>
</dbReference>
<evidence type="ECO:0000256" key="2">
    <source>
        <dbReference type="SAM" id="SignalP"/>
    </source>
</evidence>
<dbReference type="AlphaFoldDB" id="A0A9P5PFF8"/>
<evidence type="ECO:0000313" key="4">
    <source>
        <dbReference type="Proteomes" id="UP000772434"/>
    </source>
</evidence>
<dbReference type="Proteomes" id="UP000772434">
    <property type="component" value="Unassembled WGS sequence"/>
</dbReference>
<keyword evidence="4" id="KW-1185">Reference proteome</keyword>
<dbReference type="EMBL" id="JADNRY010000213">
    <property type="protein sequence ID" value="KAF9061120.1"/>
    <property type="molecule type" value="Genomic_DNA"/>
</dbReference>
<organism evidence="3 4">
    <name type="scientific">Rhodocollybia butyracea</name>
    <dbReference type="NCBI Taxonomy" id="206335"/>
    <lineage>
        <taxon>Eukaryota</taxon>
        <taxon>Fungi</taxon>
        <taxon>Dikarya</taxon>
        <taxon>Basidiomycota</taxon>
        <taxon>Agaricomycotina</taxon>
        <taxon>Agaricomycetes</taxon>
        <taxon>Agaricomycetidae</taxon>
        <taxon>Agaricales</taxon>
        <taxon>Marasmiineae</taxon>
        <taxon>Omphalotaceae</taxon>
        <taxon>Rhodocollybia</taxon>
    </lineage>
</organism>
<protein>
    <submittedName>
        <fullName evidence="3">Histidine phosphatase</fullName>
    </submittedName>
</protein>